<proteinExistence type="predicted"/>
<gene>
    <name evidence="1" type="ORF">PIB30_011343</name>
</gene>
<sequence length="206" mass="23798">MSLWLLMRKKVAGEIAEFHIDFTSINAIELMGLGYIGEKITCWNRSDGRLRPNYLGKIELLVQERWCESSDVNSIVDETSNTKKLIDRIKRIMEKKIMITDGSNIEIEELEEQLETTLEQEERYWQDGQGGWLYSESDIGEKAQSYFQQVFTEGEHVDPGPILADMHTNVMTAMNRNLLSPLIDIEIRRAVFSISSDQPLVMTDYQ</sequence>
<reference evidence="1 2" key="1">
    <citation type="journal article" date="2023" name="Plants (Basel)">
        <title>Bridging the Gap: Combining Genomics and Transcriptomics Approaches to Understand Stylosanthes scabra, an Orphan Legume from the Brazilian Caatinga.</title>
        <authorList>
            <person name="Ferreira-Neto J.R.C."/>
            <person name="da Silva M.D."/>
            <person name="Binneck E."/>
            <person name="de Melo N.F."/>
            <person name="da Silva R.H."/>
            <person name="de Melo A.L.T.M."/>
            <person name="Pandolfi V."/>
            <person name="Bustamante F.O."/>
            <person name="Brasileiro-Vidal A.C."/>
            <person name="Benko-Iseppon A.M."/>
        </authorList>
    </citation>
    <scope>NUCLEOTIDE SEQUENCE [LARGE SCALE GENOMIC DNA]</scope>
    <source>
        <tissue evidence="1">Leaves</tissue>
    </source>
</reference>
<protein>
    <submittedName>
        <fullName evidence="1">Uncharacterized protein</fullName>
    </submittedName>
</protein>
<name>A0ABU6W5T6_9FABA</name>
<comment type="caution">
    <text evidence="1">The sequence shown here is derived from an EMBL/GenBank/DDBJ whole genome shotgun (WGS) entry which is preliminary data.</text>
</comment>
<evidence type="ECO:0000313" key="1">
    <source>
        <dbReference type="EMBL" id="MED6180582.1"/>
    </source>
</evidence>
<organism evidence="1 2">
    <name type="scientific">Stylosanthes scabra</name>
    <dbReference type="NCBI Taxonomy" id="79078"/>
    <lineage>
        <taxon>Eukaryota</taxon>
        <taxon>Viridiplantae</taxon>
        <taxon>Streptophyta</taxon>
        <taxon>Embryophyta</taxon>
        <taxon>Tracheophyta</taxon>
        <taxon>Spermatophyta</taxon>
        <taxon>Magnoliopsida</taxon>
        <taxon>eudicotyledons</taxon>
        <taxon>Gunneridae</taxon>
        <taxon>Pentapetalae</taxon>
        <taxon>rosids</taxon>
        <taxon>fabids</taxon>
        <taxon>Fabales</taxon>
        <taxon>Fabaceae</taxon>
        <taxon>Papilionoideae</taxon>
        <taxon>50 kb inversion clade</taxon>
        <taxon>dalbergioids sensu lato</taxon>
        <taxon>Dalbergieae</taxon>
        <taxon>Pterocarpus clade</taxon>
        <taxon>Stylosanthes</taxon>
    </lineage>
</organism>
<dbReference type="EMBL" id="JASCZI010181270">
    <property type="protein sequence ID" value="MED6180582.1"/>
    <property type="molecule type" value="Genomic_DNA"/>
</dbReference>
<evidence type="ECO:0000313" key="2">
    <source>
        <dbReference type="Proteomes" id="UP001341840"/>
    </source>
</evidence>
<keyword evidence="2" id="KW-1185">Reference proteome</keyword>
<dbReference type="Proteomes" id="UP001341840">
    <property type="component" value="Unassembled WGS sequence"/>
</dbReference>
<accession>A0ABU6W5T6</accession>